<dbReference type="Proteomes" id="UP001158067">
    <property type="component" value="Unassembled WGS sequence"/>
</dbReference>
<name>A0ABY1PWJ9_9BACT</name>
<dbReference type="PROSITE" id="PS01050">
    <property type="entry name" value="YJEF_C_2"/>
    <property type="match status" value="1"/>
</dbReference>
<evidence type="ECO:0000256" key="2">
    <source>
        <dbReference type="ARBA" id="ARBA00022840"/>
    </source>
</evidence>
<feature type="binding site" evidence="6">
    <location>
        <begin position="175"/>
        <end position="179"/>
    </location>
    <ligand>
        <name>AMP</name>
        <dbReference type="ChEBI" id="CHEBI:456215"/>
    </ligand>
</feature>
<dbReference type="CDD" id="cd01171">
    <property type="entry name" value="YXKO-related"/>
    <property type="match status" value="1"/>
</dbReference>
<dbReference type="PROSITE" id="PS51383">
    <property type="entry name" value="YJEF_C_3"/>
    <property type="match status" value="1"/>
</dbReference>
<dbReference type="InterPro" id="IPR000631">
    <property type="entry name" value="CARKD"/>
</dbReference>
<evidence type="ECO:0000256" key="6">
    <source>
        <dbReference type="HAMAP-Rule" id="MF_01965"/>
    </source>
</evidence>
<comment type="catalytic activity">
    <reaction evidence="6">
        <text>(6S)-NADHX + ADP = AMP + phosphate + NADH + H(+)</text>
        <dbReference type="Rhea" id="RHEA:32223"/>
        <dbReference type="ChEBI" id="CHEBI:15378"/>
        <dbReference type="ChEBI" id="CHEBI:43474"/>
        <dbReference type="ChEBI" id="CHEBI:57945"/>
        <dbReference type="ChEBI" id="CHEBI:64074"/>
        <dbReference type="ChEBI" id="CHEBI:456215"/>
        <dbReference type="ChEBI" id="CHEBI:456216"/>
        <dbReference type="EC" id="4.2.1.136"/>
    </reaction>
</comment>
<proteinExistence type="inferred from homology"/>
<accession>A0ABY1PWJ9</accession>
<keyword evidence="3 6" id="KW-0521">NADP</keyword>
<dbReference type="Pfam" id="PF01256">
    <property type="entry name" value="Carb_kinase"/>
    <property type="match status" value="1"/>
</dbReference>
<comment type="caution">
    <text evidence="6">Lacks conserved residue(s) required for the propagation of feature annotation.</text>
</comment>
<comment type="catalytic activity">
    <reaction evidence="6">
        <text>(6S)-NADPHX + ADP = AMP + phosphate + NADPH + H(+)</text>
        <dbReference type="Rhea" id="RHEA:32235"/>
        <dbReference type="ChEBI" id="CHEBI:15378"/>
        <dbReference type="ChEBI" id="CHEBI:43474"/>
        <dbReference type="ChEBI" id="CHEBI:57783"/>
        <dbReference type="ChEBI" id="CHEBI:64076"/>
        <dbReference type="ChEBI" id="CHEBI:456215"/>
        <dbReference type="ChEBI" id="CHEBI:456216"/>
        <dbReference type="EC" id="4.2.1.136"/>
    </reaction>
</comment>
<keyword evidence="1 6" id="KW-0547">Nucleotide-binding</keyword>
<comment type="cofactor">
    <cofactor evidence="6">
        <name>Mg(2+)</name>
        <dbReference type="ChEBI" id="CHEBI:18420"/>
    </cofactor>
</comment>
<comment type="caution">
    <text evidence="8">The sequence shown here is derived from an EMBL/GenBank/DDBJ whole genome shotgun (WGS) entry which is preliminary data.</text>
</comment>
<dbReference type="NCBIfam" id="TIGR00196">
    <property type="entry name" value="yjeF_cterm"/>
    <property type="match status" value="1"/>
</dbReference>
<comment type="similarity">
    <text evidence="6">Belongs to the NnrD/CARKD family.</text>
</comment>
<feature type="domain" description="YjeF C-terminal" evidence="7">
    <location>
        <begin position="1"/>
        <end position="278"/>
    </location>
</feature>
<feature type="binding site" evidence="6">
    <location>
        <position position="219"/>
    </location>
    <ligand>
        <name>(6S)-NADPHX</name>
        <dbReference type="ChEBI" id="CHEBI:64076"/>
    </ligand>
</feature>
<evidence type="ECO:0000256" key="5">
    <source>
        <dbReference type="ARBA" id="ARBA00023239"/>
    </source>
</evidence>
<dbReference type="HAMAP" id="MF_01965">
    <property type="entry name" value="NADHX_dehydratase"/>
    <property type="match status" value="1"/>
</dbReference>
<comment type="subunit">
    <text evidence="6">Homotetramer.</text>
</comment>
<feature type="binding site" evidence="6">
    <location>
        <position position="82"/>
    </location>
    <ligand>
        <name>(6S)-NADPHX</name>
        <dbReference type="ChEBI" id="CHEBI:64076"/>
    </ligand>
</feature>
<keyword evidence="2 6" id="KW-0067">ATP-binding</keyword>
<evidence type="ECO:0000313" key="9">
    <source>
        <dbReference type="Proteomes" id="UP001158067"/>
    </source>
</evidence>
<dbReference type="PANTHER" id="PTHR12592">
    <property type="entry name" value="ATP-DEPENDENT (S)-NAD(P)H-HYDRATE DEHYDRATASE FAMILY MEMBER"/>
    <property type="match status" value="1"/>
</dbReference>
<reference evidence="8 9" key="1">
    <citation type="submission" date="2017-05" db="EMBL/GenBank/DDBJ databases">
        <authorList>
            <person name="Varghese N."/>
            <person name="Submissions S."/>
        </authorList>
    </citation>
    <scope>NUCLEOTIDE SEQUENCE [LARGE SCALE GENOMIC DNA]</scope>
    <source>
        <strain evidence="8 9">DSM 25457</strain>
    </source>
</reference>
<evidence type="ECO:0000256" key="1">
    <source>
        <dbReference type="ARBA" id="ARBA00022741"/>
    </source>
</evidence>
<keyword evidence="5 6" id="KW-0456">Lyase</keyword>
<feature type="binding site" evidence="6">
    <location>
        <position position="139"/>
    </location>
    <ligand>
        <name>(6S)-NADPHX</name>
        <dbReference type="ChEBI" id="CHEBI:64076"/>
    </ligand>
</feature>
<dbReference type="SUPFAM" id="SSF53613">
    <property type="entry name" value="Ribokinase-like"/>
    <property type="match status" value="1"/>
</dbReference>
<keyword evidence="9" id="KW-1185">Reference proteome</keyword>
<dbReference type="Gene3D" id="3.40.1190.20">
    <property type="match status" value="1"/>
</dbReference>
<protein>
    <recommendedName>
        <fullName evidence="6">ADP-dependent (S)-NAD(P)H-hydrate dehydratase</fullName>
        <ecNumber evidence="6">4.2.1.136</ecNumber>
    </recommendedName>
    <alternativeName>
        <fullName evidence="6">ADP-dependent NAD(P)HX dehydratase</fullName>
    </alternativeName>
</protein>
<dbReference type="InterPro" id="IPR017953">
    <property type="entry name" value="Carbohydrate_kinase_pred_CS"/>
</dbReference>
<keyword evidence="4 6" id="KW-0520">NAD</keyword>
<dbReference type="EMBL" id="FXUG01000003">
    <property type="protein sequence ID" value="SMP51076.1"/>
    <property type="molecule type" value="Genomic_DNA"/>
</dbReference>
<feature type="binding site" evidence="6">
    <location>
        <position position="218"/>
    </location>
    <ligand>
        <name>AMP</name>
        <dbReference type="ChEBI" id="CHEBI:456215"/>
    </ligand>
</feature>
<organism evidence="8 9">
    <name type="scientific">Neorhodopirellula lusitana</name>
    <dbReference type="NCBI Taxonomy" id="445327"/>
    <lineage>
        <taxon>Bacteria</taxon>
        <taxon>Pseudomonadati</taxon>
        <taxon>Planctomycetota</taxon>
        <taxon>Planctomycetia</taxon>
        <taxon>Pirellulales</taxon>
        <taxon>Pirellulaceae</taxon>
        <taxon>Neorhodopirellula</taxon>
    </lineage>
</organism>
<evidence type="ECO:0000256" key="4">
    <source>
        <dbReference type="ARBA" id="ARBA00023027"/>
    </source>
</evidence>
<gene>
    <name evidence="6" type="primary">nnrD</name>
    <name evidence="8" type="ORF">SAMN06265222_103219</name>
</gene>
<evidence type="ECO:0000313" key="8">
    <source>
        <dbReference type="EMBL" id="SMP51076.1"/>
    </source>
</evidence>
<sequence>MLVGGSRGMAGSIALSSIAALHSGSGLASAVIPDCILDTVACFHPAIMTIPMADCRGGFSPDAWPQLRKQLAKQDAVGVGPGMSTGNGSVAIVEGLLGEKSKPLVVDADALNVISQQHWLDGSLLVRQQEDAGIVLTPHRGELARLSGVPAGEPEKQDVAAIEIAGRFGITIVIKGGPTRVVSGCGFGGRGTAMHGGNKVQDYINTTGNPGMATGGSGDVLTGIITSLLGQGLSGWNAARLGVWVHGLAGDEAARRTSEVGMTALHLVETLASVSDQMHLSDSVDADSVERQS</sequence>
<evidence type="ECO:0000256" key="3">
    <source>
        <dbReference type="ARBA" id="ARBA00022857"/>
    </source>
</evidence>
<dbReference type="PANTHER" id="PTHR12592:SF0">
    <property type="entry name" value="ATP-DEPENDENT (S)-NAD(P)H-HYDRATE DEHYDRATASE"/>
    <property type="match status" value="1"/>
</dbReference>
<dbReference type="InterPro" id="IPR029056">
    <property type="entry name" value="Ribokinase-like"/>
</dbReference>
<dbReference type="EC" id="4.2.1.136" evidence="6"/>
<comment type="function">
    <text evidence="6">Catalyzes the dehydration of the S-form of NAD(P)HX at the expense of ADP, which is converted to AMP. Together with NAD(P)HX epimerase, which catalyzes the epimerization of the S- and R-forms, the enzyme allows the repair of both epimers of NAD(P)HX, a damaged form of NAD(P)H that is a result of enzymatic or heat-dependent hydration.</text>
</comment>
<evidence type="ECO:0000259" key="7">
    <source>
        <dbReference type="PROSITE" id="PS51383"/>
    </source>
</evidence>